<sequence length="759" mass="85859">MAGIEFVKLEKKNSNFIMYLLAVFFVLLCSFDAISSVFKFDIKPIITISVSGAAAIGGYALFMLMIKSRKAMVIIGVLYLCGLYFFRAGSGIYINKILKLWNFYYETNYVGLKYKSSYLYNVVILLLVELLIAVILYSIIIGKNCRYVALLLVLAPVILDSAVGYLPSVSSTLELIFAAVFYFTIYRQQGEKNVITTAVATMAVLLMVSVLAFNISPKLEKYKKMDSYKKTAEAIKNFDKINPGDFLSSIFEGSGNYAKAGIGKGKLENINEFRATGKKVLKVTVTKKPTKTVYLRAFVGIDYNGKEWTGADKDTVKDIKEFYNTQSQFKKLINEPYNKFSTYTSLAKQKMTIDVLGASGKYGYSPYFSEVKDESADYDTCALGDGKKQHIYLYFDGNDLSNNFDYLSNVSSYWYKYSEFTKVRYIGKPKGLDELKHRCNQIDSNYEVGVATAINEWFSDLQYSKAPGKTTDGRDFVEDFLFNRKTGFCVHFASAATLIYRMKDVPARYVEGYVIDPSSFTKQNDGTFAATVTDEGAHAWCEVFNDIKGWQVREHTPGYSTSRISKQENNTTKQEATTVAAVATTHANESTTASADNTKATVNSESHKNTSHSENVSLKHVIKVLKVIFILIICVVAGFIIFVLPHRIKRVSKIRKIKGKNSICSTYKEICNICNFFGAGLNKGNSTEAIEKMIKQFPQLSEEEWRWIYDITLIAAFSNDRATDEDKRKMYMLYRKFRNDMLKSLKGVKKFIFKFIKAM</sequence>
<name>A0ABR7F3S8_9FIRM</name>
<feature type="transmembrane region" description="Helical" evidence="2">
    <location>
        <begin position="73"/>
        <end position="98"/>
    </location>
</feature>
<feature type="region of interest" description="Disordered" evidence="1">
    <location>
        <begin position="587"/>
        <end position="610"/>
    </location>
</feature>
<keyword evidence="5" id="KW-1185">Reference proteome</keyword>
<keyword evidence="2" id="KW-0472">Membrane</keyword>
<feature type="compositionally biased region" description="Polar residues" evidence="1">
    <location>
        <begin position="587"/>
        <end position="604"/>
    </location>
</feature>
<evidence type="ECO:0000256" key="1">
    <source>
        <dbReference type="SAM" id="MobiDB-lite"/>
    </source>
</evidence>
<dbReference type="InterPro" id="IPR052901">
    <property type="entry name" value="Bact_TGase-like"/>
</dbReference>
<feature type="transmembrane region" description="Helical" evidence="2">
    <location>
        <begin position="147"/>
        <end position="165"/>
    </location>
</feature>
<feature type="transmembrane region" description="Helical" evidence="2">
    <location>
        <begin position="44"/>
        <end position="66"/>
    </location>
</feature>
<feature type="transmembrane region" description="Helical" evidence="2">
    <location>
        <begin position="16"/>
        <end position="38"/>
    </location>
</feature>
<reference evidence="4 5" key="1">
    <citation type="submission" date="2020-08" db="EMBL/GenBank/DDBJ databases">
        <title>Genome public.</title>
        <authorList>
            <person name="Liu C."/>
            <person name="Sun Q."/>
        </authorList>
    </citation>
    <scope>NUCLEOTIDE SEQUENCE [LARGE SCALE GENOMIC DNA]</scope>
    <source>
        <strain evidence="4 5">BX4</strain>
    </source>
</reference>
<dbReference type="Gene3D" id="3.10.620.30">
    <property type="match status" value="1"/>
</dbReference>
<feature type="transmembrane region" description="Helical" evidence="2">
    <location>
        <begin position="118"/>
        <end position="140"/>
    </location>
</feature>
<comment type="caution">
    <text evidence="4">The sequence shown here is derived from an EMBL/GenBank/DDBJ whole genome shotgun (WGS) entry which is preliminary data.</text>
</comment>
<dbReference type="InterPro" id="IPR038765">
    <property type="entry name" value="Papain-like_cys_pep_sf"/>
</dbReference>
<keyword evidence="2" id="KW-0812">Transmembrane</keyword>
<keyword evidence="2" id="KW-1133">Transmembrane helix</keyword>
<dbReference type="Proteomes" id="UP000597877">
    <property type="component" value="Unassembled WGS sequence"/>
</dbReference>
<evidence type="ECO:0000259" key="3">
    <source>
        <dbReference type="SMART" id="SM00460"/>
    </source>
</evidence>
<evidence type="ECO:0000313" key="5">
    <source>
        <dbReference type="Proteomes" id="UP000597877"/>
    </source>
</evidence>
<feature type="transmembrane region" description="Helical" evidence="2">
    <location>
        <begin position="624"/>
        <end position="645"/>
    </location>
</feature>
<dbReference type="SUPFAM" id="SSF54001">
    <property type="entry name" value="Cysteine proteinases"/>
    <property type="match status" value="1"/>
</dbReference>
<feature type="transmembrane region" description="Helical" evidence="2">
    <location>
        <begin position="194"/>
        <end position="215"/>
    </location>
</feature>
<dbReference type="Pfam" id="PF01841">
    <property type="entry name" value="Transglut_core"/>
    <property type="match status" value="1"/>
</dbReference>
<organism evidence="4 5">
    <name type="scientific">Eubacterium segne</name>
    <dbReference type="NCBI Taxonomy" id="2763045"/>
    <lineage>
        <taxon>Bacteria</taxon>
        <taxon>Bacillati</taxon>
        <taxon>Bacillota</taxon>
        <taxon>Clostridia</taxon>
        <taxon>Eubacteriales</taxon>
        <taxon>Eubacteriaceae</taxon>
        <taxon>Eubacterium</taxon>
    </lineage>
</organism>
<evidence type="ECO:0000313" key="4">
    <source>
        <dbReference type="EMBL" id="MBC5668278.1"/>
    </source>
</evidence>
<dbReference type="PANTHER" id="PTHR42736">
    <property type="entry name" value="PROTEIN-GLUTAMINE GAMMA-GLUTAMYLTRANSFERASE"/>
    <property type="match status" value="1"/>
</dbReference>
<protein>
    <submittedName>
        <fullName evidence="4">Transglutaminase domain-containing protein</fullName>
    </submittedName>
</protein>
<dbReference type="RefSeq" id="WP_118590072.1">
    <property type="nucleotide sequence ID" value="NZ_JACOOZ010000006.1"/>
</dbReference>
<feature type="transmembrane region" description="Helical" evidence="2">
    <location>
        <begin position="171"/>
        <end position="187"/>
    </location>
</feature>
<accession>A0ABR7F3S8</accession>
<gene>
    <name evidence="4" type="ORF">H8S00_09810</name>
</gene>
<dbReference type="InterPro" id="IPR002931">
    <property type="entry name" value="Transglutaminase-like"/>
</dbReference>
<feature type="domain" description="Transglutaminase-like" evidence="3">
    <location>
        <begin position="481"/>
        <end position="557"/>
    </location>
</feature>
<proteinExistence type="predicted"/>
<dbReference type="SMART" id="SM00460">
    <property type="entry name" value="TGc"/>
    <property type="match status" value="1"/>
</dbReference>
<evidence type="ECO:0000256" key="2">
    <source>
        <dbReference type="SAM" id="Phobius"/>
    </source>
</evidence>
<dbReference type="PANTHER" id="PTHR42736:SF1">
    <property type="entry name" value="PROTEIN-GLUTAMINE GAMMA-GLUTAMYLTRANSFERASE"/>
    <property type="match status" value="1"/>
</dbReference>
<dbReference type="EMBL" id="JACOOZ010000006">
    <property type="protein sequence ID" value="MBC5668278.1"/>
    <property type="molecule type" value="Genomic_DNA"/>
</dbReference>